<dbReference type="InterPro" id="IPR025493">
    <property type="entry name" value="DUF4384"/>
</dbReference>
<feature type="domain" description="DUF4384" evidence="1">
    <location>
        <begin position="54"/>
        <end position="131"/>
    </location>
</feature>
<dbReference type="PANTHER" id="PTHR36194">
    <property type="entry name" value="S-LAYER-LIKE PROTEIN"/>
    <property type="match status" value="1"/>
</dbReference>
<name>X0VHU6_9ZZZZ</name>
<gene>
    <name evidence="2" type="ORF">S01H1_41489</name>
</gene>
<reference evidence="2" key="1">
    <citation type="journal article" date="2014" name="Front. Microbiol.">
        <title>High frequency of phylogenetically diverse reductive dehalogenase-homologous genes in deep subseafloor sedimentary metagenomes.</title>
        <authorList>
            <person name="Kawai M."/>
            <person name="Futagami T."/>
            <person name="Toyoda A."/>
            <person name="Takaki Y."/>
            <person name="Nishi S."/>
            <person name="Hori S."/>
            <person name="Arai W."/>
            <person name="Tsubouchi T."/>
            <person name="Morono Y."/>
            <person name="Uchiyama I."/>
            <person name="Ito T."/>
            <person name="Fujiyama A."/>
            <person name="Inagaki F."/>
            <person name="Takami H."/>
        </authorList>
    </citation>
    <scope>NUCLEOTIDE SEQUENCE</scope>
    <source>
        <strain evidence="2">Expedition CK06-06</strain>
    </source>
</reference>
<dbReference type="AlphaFoldDB" id="X0VHU6"/>
<accession>X0VHU6</accession>
<proteinExistence type="predicted"/>
<comment type="caution">
    <text evidence="2">The sequence shown here is derived from an EMBL/GenBank/DDBJ whole genome shotgun (WGS) entry which is preliminary data.</text>
</comment>
<feature type="non-terminal residue" evidence="2">
    <location>
        <position position="159"/>
    </location>
</feature>
<evidence type="ECO:0000259" key="1">
    <source>
        <dbReference type="Pfam" id="PF14326"/>
    </source>
</evidence>
<dbReference type="EMBL" id="BARS01026317">
    <property type="protein sequence ID" value="GAG00111.1"/>
    <property type="molecule type" value="Genomic_DNA"/>
</dbReference>
<dbReference type="Pfam" id="PF14326">
    <property type="entry name" value="DUF4384"/>
    <property type="match status" value="1"/>
</dbReference>
<protein>
    <recommendedName>
        <fullName evidence="1">DUF4384 domain-containing protein</fullName>
    </recommendedName>
</protein>
<evidence type="ECO:0000313" key="2">
    <source>
        <dbReference type="EMBL" id="GAG00111.1"/>
    </source>
</evidence>
<organism evidence="2">
    <name type="scientific">marine sediment metagenome</name>
    <dbReference type="NCBI Taxonomy" id="412755"/>
    <lineage>
        <taxon>unclassified sequences</taxon>
        <taxon>metagenomes</taxon>
        <taxon>ecological metagenomes</taxon>
    </lineage>
</organism>
<dbReference type="PANTHER" id="PTHR36194:SF1">
    <property type="entry name" value="S-LAYER-LIKE PROTEIN"/>
    <property type="match status" value="1"/>
</dbReference>
<sequence length="159" mass="17203">MRAKRLCMGMTLSVLVALASFVSLAQPVAPLGIIIQPPDVSDLSVRIWVDRGAYTVGEKINVHFEVSAEAYIYIYDIDPAGKVTPLFPNAWSQNNRVGAGEHTLPDSAAYQFTVAGPAGTEYIQAIASTQPLNIPSQFQSTTPFAPLGLDPESFKSQYQ</sequence>